<evidence type="ECO:0000313" key="3">
    <source>
        <dbReference type="Proteomes" id="UP000287609"/>
    </source>
</evidence>
<organism evidence="2 3">
    <name type="scientific">Bifidobacterium dolichotidis</name>
    <dbReference type="NCBI Taxonomy" id="2306976"/>
    <lineage>
        <taxon>Bacteria</taxon>
        <taxon>Bacillati</taxon>
        <taxon>Actinomycetota</taxon>
        <taxon>Actinomycetes</taxon>
        <taxon>Bifidobacteriales</taxon>
        <taxon>Bifidobacteriaceae</taxon>
        <taxon>Bifidobacterium</taxon>
    </lineage>
</organism>
<keyword evidence="1" id="KW-0812">Transmembrane</keyword>
<gene>
    <name evidence="2" type="ORF">D2E26_0955</name>
</gene>
<dbReference type="AlphaFoldDB" id="A0A430FPZ6"/>
<keyword evidence="3" id="KW-1185">Reference proteome</keyword>
<dbReference type="RefSeq" id="WP_125963584.1">
    <property type="nucleotide sequence ID" value="NZ_QXGM01000002.1"/>
</dbReference>
<sequence length="85" mass="9756">MIDRIFTTLSVLPWTVQNSIAAKKQELSAKYGAWFVVFLAVLIALCTAFFLAMSAYCMIAQHGYFTGNWNFKKWFTSVELECKPF</sequence>
<evidence type="ECO:0000256" key="1">
    <source>
        <dbReference type="SAM" id="Phobius"/>
    </source>
</evidence>
<name>A0A430FPZ6_9BIFI</name>
<dbReference type="Proteomes" id="UP000287609">
    <property type="component" value="Unassembled WGS sequence"/>
</dbReference>
<feature type="transmembrane region" description="Helical" evidence="1">
    <location>
        <begin position="31"/>
        <end position="52"/>
    </location>
</feature>
<keyword evidence="1" id="KW-1133">Transmembrane helix</keyword>
<keyword evidence="1" id="KW-0472">Membrane</keyword>
<proteinExistence type="predicted"/>
<evidence type="ECO:0000313" key="2">
    <source>
        <dbReference type="EMBL" id="RSX54901.1"/>
    </source>
</evidence>
<protein>
    <submittedName>
        <fullName evidence="2">Uncharacterized protein</fullName>
    </submittedName>
</protein>
<dbReference type="OrthoDB" id="3733746at2"/>
<dbReference type="EMBL" id="QXGM01000002">
    <property type="protein sequence ID" value="RSX54901.1"/>
    <property type="molecule type" value="Genomic_DNA"/>
</dbReference>
<reference evidence="2 3" key="1">
    <citation type="submission" date="2018-09" db="EMBL/GenBank/DDBJ databases">
        <title>Characterization of the phylogenetic diversity of five novel species belonging to the genus Bifidobacterium.</title>
        <authorList>
            <person name="Lugli G.A."/>
            <person name="Duranti S."/>
            <person name="Milani C."/>
        </authorList>
    </citation>
    <scope>NUCLEOTIDE SEQUENCE [LARGE SCALE GENOMIC DNA]</scope>
    <source>
        <strain evidence="2 3">2036B</strain>
    </source>
</reference>
<accession>A0A430FPZ6</accession>
<comment type="caution">
    <text evidence="2">The sequence shown here is derived from an EMBL/GenBank/DDBJ whole genome shotgun (WGS) entry which is preliminary data.</text>
</comment>